<gene>
    <name evidence="1" type="ORF">AYI70_g2476</name>
</gene>
<dbReference type="Proteomes" id="UP000187283">
    <property type="component" value="Unassembled WGS sequence"/>
</dbReference>
<sequence length="110" mass="12639">MENINNRSTHLASKLDSVNLIYMKKIKSSPELNENKIKRNKSLAKRLKSIGSKSKKDEPFLESLSIKEEVMLGIRPKKEEMILGIKPKRQETIIGTKDDFNSEINKVILE</sequence>
<evidence type="ECO:0000313" key="1">
    <source>
        <dbReference type="EMBL" id="OMJ23088.1"/>
    </source>
</evidence>
<evidence type="ECO:0000313" key="2">
    <source>
        <dbReference type="Proteomes" id="UP000187283"/>
    </source>
</evidence>
<dbReference type="EMBL" id="LSSN01000608">
    <property type="protein sequence ID" value="OMJ23088.1"/>
    <property type="molecule type" value="Genomic_DNA"/>
</dbReference>
<accession>A0A1R1Y887</accession>
<name>A0A1R1Y887_9FUNG</name>
<proteinExistence type="predicted"/>
<comment type="caution">
    <text evidence="1">The sequence shown here is derived from an EMBL/GenBank/DDBJ whole genome shotgun (WGS) entry which is preliminary data.</text>
</comment>
<keyword evidence="2" id="KW-1185">Reference proteome</keyword>
<reference evidence="1 2" key="1">
    <citation type="submission" date="2017-01" db="EMBL/GenBank/DDBJ databases">
        <authorList>
            <person name="Mah S.A."/>
            <person name="Swanson W.J."/>
            <person name="Moy G.W."/>
            <person name="Vacquier V.D."/>
        </authorList>
    </citation>
    <scope>NUCLEOTIDE SEQUENCE [LARGE SCALE GENOMIC DNA]</scope>
    <source>
        <strain evidence="1 2">GSMNP</strain>
    </source>
</reference>
<dbReference type="AlphaFoldDB" id="A0A1R1Y887"/>
<organism evidence="1 2">
    <name type="scientific">Smittium culicis</name>
    <dbReference type="NCBI Taxonomy" id="133412"/>
    <lineage>
        <taxon>Eukaryota</taxon>
        <taxon>Fungi</taxon>
        <taxon>Fungi incertae sedis</taxon>
        <taxon>Zoopagomycota</taxon>
        <taxon>Kickxellomycotina</taxon>
        <taxon>Harpellomycetes</taxon>
        <taxon>Harpellales</taxon>
        <taxon>Legeriomycetaceae</taxon>
        <taxon>Smittium</taxon>
    </lineage>
</organism>
<protein>
    <submittedName>
        <fullName evidence="1">Uncharacterized protein</fullName>
    </submittedName>
</protein>